<feature type="transmembrane region" description="Helical" evidence="7">
    <location>
        <begin position="335"/>
        <end position="356"/>
    </location>
</feature>
<keyword evidence="5 7" id="KW-1133">Transmembrane helix</keyword>
<feature type="transmembrane region" description="Helical" evidence="7">
    <location>
        <begin position="126"/>
        <end position="145"/>
    </location>
</feature>
<keyword evidence="9" id="KW-1185">Reference proteome</keyword>
<dbReference type="PANTHER" id="PTHR30250">
    <property type="entry name" value="PST FAMILY PREDICTED COLANIC ACID TRANSPORTER"/>
    <property type="match status" value="1"/>
</dbReference>
<evidence type="ECO:0000313" key="8">
    <source>
        <dbReference type="EMBL" id="MBA1376223.1"/>
    </source>
</evidence>
<feature type="transmembrane region" description="Helical" evidence="7">
    <location>
        <begin position="368"/>
        <end position="386"/>
    </location>
</feature>
<evidence type="ECO:0000256" key="7">
    <source>
        <dbReference type="SAM" id="Phobius"/>
    </source>
</evidence>
<dbReference type="RefSeq" id="WP_181268583.1">
    <property type="nucleotide sequence ID" value="NZ_BAAAGB010000001.1"/>
</dbReference>
<reference evidence="8 9" key="1">
    <citation type="journal article" date="1994" name="Int. J. Syst. Bacteriol.">
        <title>Phylogenetic positions of novel aerobic, bacteriochlorophyll a-containing bacteria and description of Roseococcus thiosulfatophilus gen. nov., sp. nov., Erythromicrobium ramosum gen. nov., sp. nov., and Erythrobacter litoralis sp. nov.</title>
        <authorList>
            <person name="Yurkov V."/>
            <person name="Stackebrandt E."/>
            <person name="Holmes A."/>
            <person name="Fuerst J.A."/>
            <person name="Hugenholtz P."/>
            <person name="Golecki J."/>
            <person name="Gad'on N."/>
            <person name="Gorlenko V.M."/>
            <person name="Kompantseva E.I."/>
            <person name="Drews G."/>
        </authorList>
    </citation>
    <scope>NUCLEOTIDE SEQUENCE [LARGE SCALE GENOMIC DNA]</scope>
    <source>
        <strain evidence="8 9">KR-99</strain>
    </source>
</reference>
<accession>A0A7V8UAZ6</accession>
<evidence type="ECO:0000256" key="4">
    <source>
        <dbReference type="ARBA" id="ARBA00022692"/>
    </source>
</evidence>
<dbReference type="PANTHER" id="PTHR30250:SF10">
    <property type="entry name" value="LIPOPOLYSACCHARIDE BIOSYNTHESIS PROTEIN WZXC"/>
    <property type="match status" value="1"/>
</dbReference>
<name>A0A7V8UAZ6_9SPHN</name>
<feature type="transmembrane region" description="Helical" evidence="7">
    <location>
        <begin position="27"/>
        <end position="46"/>
    </location>
</feature>
<dbReference type="CDD" id="cd13127">
    <property type="entry name" value="MATE_tuaB_like"/>
    <property type="match status" value="1"/>
</dbReference>
<feature type="transmembrane region" description="Helical" evidence="7">
    <location>
        <begin position="461"/>
        <end position="480"/>
    </location>
</feature>
<feature type="transmembrane region" description="Helical" evidence="7">
    <location>
        <begin position="157"/>
        <end position="179"/>
    </location>
</feature>
<keyword evidence="3" id="KW-1003">Cell membrane</keyword>
<comment type="similarity">
    <text evidence="2">Belongs to the polysaccharide synthase family.</text>
</comment>
<dbReference type="EMBL" id="VDES01000006">
    <property type="protein sequence ID" value="MBA1376223.1"/>
    <property type="molecule type" value="Genomic_DNA"/>
</dbReference>
<feature type="transmembrane region" description="Helical" evidence="7">
    <location>
        <begin position="92"/>
        <end position="114"/>
    </location>
</feature>
<dbReference type="Proteomes" id="UP000589292">
    <property type="component" value="Unassembled WGS sequence"/>
</dbReference>
<dbReference type="InterPro" id="IPR050833">
    <property type="entry name" value="Poly_Biosynth_Transport"/>
</dbReference>
<feature type="transmembrane region" description="Helical" evidence="7">
    <location>
        <begin position="191"/>
        <end position="210"/>
    </location>
</feature>
<evidence type="ECO:0000256" key="5">
    <source>
        <dbReference type="ARBA" id="ARBA00022989"/>
    </source>
</evidence>
<proteinExistence type="inferred from homology"/>
<keyword evidence="6 7" id="KW-0472">Membrane</keyword>
<gene>
    <name evidence="8" type="ORF">FG486_17915</name>
</gene>
<feature type="transmembrane region" description="Helical" evidence="7">
    <location>
        <begin position="392"/>
        <end position="409"/>
    </location>
</feature>
<comment type="caution">
    <text evidence="8">The sequence shown here is derived from an EMBL/GenBank/DDBJ whole genome shotgun (WGS) entry which is preliminary data.</text>
</comment>
<evidence type="ECO:0000256" key="6">
    <source>
        <dbReference type="ARBA" id="ARBA00023136"/>
    </source>
</evidence>
<feature type="transmembrane region" description="Helical" evidence="7">
    <location>
        <begin position="294"/>
        <end position="315"/>
    </location>
</feature>
<dbReference type="Pfam" id="PF13440">
    <property type="entry name" value="Polysacc_synt_3"/>
    <property type="match status" value="1"/>
</dbReference>
<keyword evidence="4 7" id="KW-0812">Transmembrane</keyword>
<evidence type="ECO:0000313" key="9">
    <source>
        <dbReference type="Proteomes" id="UP000589292"/>
    </source>
</evidence>
<feature type="transmembrane region" description="Helical" evidence="7">
    <location>
        <begin position="52"/>
        <end position="71"/>
    </location>
</feature>
<dbReference type="GO" id="GO:0005886">
    <property type="term" value="C:plasma membrane"/>
    <property type="evidence" value="ECO:0007669"/>
    <property type="project" value="UniProtKB-SubCell"/>
</dbReference>
<evidence type="ECO:0000256" key="3">
    <source>
        <dbReference type="ARBA" id="ARBA00022475"/>
    </source>
</evidence>
<organism evidence="8 9">
    <name type="scientific">Sphingomonas ursincola</name>
    <dbReference type="NCBI Taxonomy" id="56361"/>
    <lineage>
        <taxon>Bacteria</taxon>
        <taxon>Pseudomonadati</taxon>
        <taxon>Pseudomonadota</taxon>
        <taxon>Alphaproteobacteria</taxon>
        <taxon>Sphingomonadales</taxon>
        <taxon>Sphingomonadaceae</taxon>
        <taxon>Sphingomonas</taxon>
    </lineage>
</organism>
<evidence type="ECO:0000256" key="2">
    <source>
        <dbReference type="ARBA" id="ARBA00007430"/>
    </source>
</evidence>
<comment type="subcellular location">
    <subcellularLocation>
        <location evidence="1">Cell membrane</location>
        <topology evidence="1">Multi-pass membrane protein</topology>
    </subcellularLocation>
</comment>
<sequence>MVEDTAAGIADSGFANRVRSAVFWRSGSQIVSQVVMWTTTLAVIRILDPSDYGLFAMTQVVMVMLAFLNGYGFASSLIQQEQIDTFRVRQAFGLLLILNLGIAAIQFAAAPAIAAYYGQPQVAELLRWQTVMYLATPFMAVPEVLMSRALDFRRLAIVNFISAFVCAVTSIGCALAGWGVWTLVAAPTSMVWSRAIGLCIAQRFVVWPSFDFRGTRAMIGFGSAMLTSHLLWSLQTQADVLIAGRVLDPHALGLYAEALFLAQLFSSKVIPPLNEVAFPAYSRLQAEPARLQAAFLKAIGLIMLICCPVYAGLAVTAPEAVYTLFGPKWVEMVPLVQLFALAMPFMTLHVLIAPAVNALGAPRITVRCSAFGAVFMPLMFLIGVRFGVTGLALGWVIGMPVVLLFCLWQSCPVIGVRVRDVLIACLPGVGAAAAMAALVWMMRIGLNGTLDSSLPEIMARLALLAAIGVLSYGLMLRVLAPQMLSDAIALLRRQPTVIAEEEIATA</sequence>
<evidence type="ECO:0000256" key="1">
    <source>
        <dbReference type="ARBA" id="ARBA00004651"/>
    </source>
</evidence>
<feature type="transmembrane region" description="Helical" evidence="7">
    <location>
        <begin position="421"/>
        <end position="441"/>
    </location>
</feature>
<protein>
    <submittedName>
        <fullName evidence="8">Lipopolysaccharide biosynthesis protein</fullName>
    </submittedName>
</protein>
<dbReference type="AlphaFoldDB" id="A0A7V8UAZ6"/>